<dbReference type="InterPro" id="IPR015856">
    <property type="entry name" value="ABC_transpr_CbiO/EcfA_su"/>
</dbReference>
<dbReference type="InterPro" id="IPR003439">
    <property type="entry name" value="ABC_transporter-like_ATP-bd"/>
</dbReference>
<keyword evidence="6 10" id="KW-0067">ATP-binding</keyword>
<accession>A0A6I0F6H4</accession>
<dbReference type="GO" id="GO:0005524">
    <property type="term" value="F:ATP binding"/>
    <property type="evidence" value="ECO:0007669"/>
    <property type="project" value="UniProtKB-KW"/>
</dbReference>
<keyword evidence="7" id="KW-1278">Translocase</keyword>
<dbReference type="GO" id="GO:0043190">
    <property type="term" value="C:ATP-binding cassette (ABC) transporter complex"/>
    <property type="evidence" value="ECO:0007669"/>
    <property type="project" value="TreeGrafter"/>
</dbReference>
<dbReference type="InterPro" id="IPR027417">
    <property type="entry name" value="P-loop_NTPase"/>
</dbReference>
<keyword evidence="11" id="KW-1185">Reference proteome</keyword>
<keyword evidence="4" id="KW-1003">Cell membrane</keyword>
<dbReference type="GO" id="GO:0042626">
    <property type="term" value="F:ATPase-coupled transmembrane transporter activity"/>
    <property type="evidence" value="ECO:0007669"/>
    <property type="project" value="TreeGrafter"/>
</dbReference>
<dbReference type="GO" id="GO:0016887">
    <property type="term" value="F:ATP hydrolysis activity"/>
    <property type="evidence" value="ECO:0007669"/>
    <property type="project" value="InterPro"/>
</dbReference>
<protein>
    <submittedName>
        <fullName evidence="10">ABC transporter ATP-binding protein</fullName>
    </submittedName>
</protein>
<dbReference type="Gene3D" id="3.40.50.300">
    <property type="entry name" value="P-loop containing nucleotide triphosphate hydrolases"/>
    <property type="match status" value="1"/>
</dbReference>
<dbReference type="SMART" id="SM00382">
    <property type="entry name" value="AAA"/>
    <property type="match status" value="1"/>
</dbReference>
<dbReference type="AlphaFoldDB" id="A0A6I0F6H4"/>
<evidence type="ECO:0000259" key="9">
    <source>
        <dbReference type="PROSITE" id="PS50893"/>
    </source>
</evidence>
<evidence type="ECO:0000313" key="10">
    <source>
        <dbReference type="EMBL" id="KAB3531268.1"/>
    </source>
</evidence>
<dbReference type="RefSeq" id="WP_151862074.1">
    <property type="nucleotide sequence ID" value="NZ_WBZC01000059.1"/>
</dbReference>
<proteinExistence type="inferred from homology"/>
<dbReference type="OrthoDB" id="501320at2"/>
<evidence type="ECO:0000256" key="6">
    <source>
        <dbReference type="ARBA" id="ARBA00022840"/>
    </source>
</evidence>
<comment type="caution">
    <text evidence="10">The sequence shown here is derived from an EMBL/GenBank/DDBJ whole genome shotgun (WGS) entry which is preliminary data.</text>
</comment>
<dbReference type="PANTHER" id="PTHR43553:SF24">
    <property type="entry name" value="ENERGY-COUPLING FACTOR TRANSPORTER ATP-BINDING PROTEIN ECFA1"/>
    <property type="match status" value="1"/>
</dbReference>
<evidence type="ECO:0000256" key="2">
    <source>
        <dbReference type="ARBA" id="ARBA00005417"/>
    </source>
</evidence>
<dbReference type="Proteomes" id="UP000432715">
    <property type="component" value="Unassembled WGS sequence"/>
</dbReference>
<evidence type="ECO:0000256" key="4">
    <source>
        <dbReference type="ARBA" id="ARBA00022475"/>
    </source>
</evidence>
<keyword evidence="8" id="KW-0472">Membrane</keyword>
<organism evidence="10 11">
    <name type="scientific">Alkaliphilus pronyensis</name>
    <dbReference type="NCBI Taxonomy" id="1482732"/>
    <lineage>
        <taxon>Bacteria</taxon>
        <taxon>Bacillati</taxon>
        <taxon>Bacillota</taxon>
        <taxon>Clostridia</taxon>
        <taxon>Peptostreptococcales</taxon>
        <taxon>Natronincolaceae</taxon>
        <taxon>Alkaliphilus</taxon>
    </lineage>
</organism>
<dbReference type="InterPro" id="IPR050095">
    <property type="entry name" value="ECF_ABC_transporter_ATP-bd"/>
</dbReference>
<dbReference type="EMBL" id="WBZC01000059">
    <property type="protein sequence ID" value="KAB3531268.1"/>
    <property type="molecule type" value="Genomic_DNA"/>
</dbReference>
<feature type="domain" description="ABC transporter" evidence="9">
    <location>
        <begin position="5"/>
        <end position="228"/>
    </location>
</feature>
<evidence type="ECO:0000313" key="11">
    <source>
        <dbReference type="Proteomes" id="UP000432715"/>
    </source>
</evidence>
<dbReference type="InterPro" id="IPR017871">
    <property type="entry name" value="ABC_transporter-like_CS"/>
</dbReference>
<comment type="similarity">
    <text evidence="2">Belongs to the ABC transporter superfamily.</text>
</comment>
<comment type="subcellular location">
    <subcellularLocation>
        <location evidence="1">Cell membrane</location>
        <topology evidence="1">Peripheral membrane protein</topology>
    </subcellularLocation>
</comment>
<reference evidence="10 11" key="1">
    <citation type="submission" date="2019-10" db="EMBL/GenBank/DDBJ databases">
        <title>Alkaliphilus serpentinus sp. nov. and Alkaliphilus pronyensis sp. nov., two novel anaerobic alkaliphilic species isolated from the serpentinized-hosted hydrothermal field of the Prony Bay (New Caledonia).</title>
        <authorList>
            <person name="Postec A."/>
        </authorList>
    </citation>
    <scope>NUCLEOTIDE SEQUENCE [LARGE SCALE GENOMIC DNA]</scope>
    <source>
        <strain evidence="10 11">LacV</strain>
    </source>
</reference>
<keyword evidence="5" id="KW-0547">Nucleotide-binding</keyword>
<dbReference type="InterPro" id="IPR003593">
    <property type="entry name" value="AAA+_ATPase"/>
</dbReference>
<evidence type="ECO:0000256" key="5">
    <source>
        <dbReference type="ARBA" id="ARBA00022741"/>
    </source>
</evidence>
<name>A0A6I0F6H4_9FIRM</name>
<dbReference type="SUPFAM" id="SSF52540">
    <property type="entry name" value="P-loop containing nucleoside triphosphate hydrolases"/>
    <property type="match status" value="1"/>
</dbReference>
<evidence type="ECO:0000256" key="3">
    <source>
        <dbReference type="ARBA" id="ARBA00022448"/>
    </source>
</evidence>
<dbReference type="PROSITE" id="PS50893">
    <property type="entry name" value="ABC_TRANSPORTER_2"/>
    <property type="match status" value="1"/>
</dbReference>
<dbReference type="PROSITE" id="PS00211">
    <property type="entry name" value="ABC_TRANSPORTER_1"/>
    <property type="match status" value="1"/>
</dbReference>
<evidence type="ECO:0000256" key="1">
    <source>
        <dbReference type="ARBA" id="ARBA00004202"/>
    </source>
</evidence>
<dbReference type="PANTHER" id="PTHR43553">
    <property type="entry name" value="HEAVY METAL TRANSPORTER"/>
    <property type="match status" value="1"/>
</dbReference>
<dbReference type="Pfam" id="PF00005">
    <property type="entry name" value="ABC_tran"/>
    <property type="match status" value="1"/>
</dbReference>
<sequence>MKYTIEVKDLCFRYYSKEEDTLQGINLKVEKGEVLTIVGLSGNGKSTLCHCISGIFNHLDKGSLRGEILLNGRSLKDLSRVDIIKQIGIVFQDPDTQLFSPTVEDEIAFGPENLCLETDVITYRIDDALRVVGMEEFRFSNPNHLSGGQKQLIALASVLSLEPEIFIFDEAMSQVDKAGKLLIKNKIKALKKQGKAIIMIEHDLSNLDISDRVMVLREGKLFDFNGSLS</sequence>
<keyword evidence="3" id="KW-0813">Transport</keyword>
<dbReference type="CDD" id="cd03225">
    <property type="entry name" value="ABC_cobalt_CbiO_domain1"/>
    <property type="match status" value="1"/>
</dbReference>
<gene>
    <name evidence="10" type="ORF">F8154_13125</name>
</gene>
<evidence type="ECO:0000256" key="7">
    <source>
        <dbReference type="ARBA" id="ARBA00022967"/>
    </source>
</evidence>
<evidence type="ECO:0000256" key="8">
    <source>
        <dbReference type="ARBA" id="ARBA00023136"/>
    </source>
</evidence>